<evidence type="ECO:0000256" key="6">
    <source>
        <dbReference type="HAMAP-Rule" id="MF_00065"/>
    </source>
</evidence>
<dbReference type="InterPro" id="IPR002891">
    <property type="entry name" value="APS"/>
</dbReference>
<dbReference type="GO" id="GO:0005524">
    <property type="term" value="F:ATP binding"/>
    <property type="evidence" value="ECO:0007669"/>
    <property type="project" value="UniProtKB-UniRule"/>
</dbReference>
<evidence type="ECO:0000256" key="5">
    <source>
        <dbReference type="ARBA" id="ARBA00022840"/>
    </source>
</evidence>
<keyword evidence="3 6" id="KW-0808">Transferase</keyword>
<dbReference type="EC" id="2.7.1.25" evidence="2 6"/>
<dbReference type="GO" id="GO:0070814">
    <property type="term" value="P:hydrogen sulfide biosynthetic process"/>
    <property type="evidence" value="ECO:0007669"/>
    <property type="project" value="UniProtKB-UniRule"/>
</dbReference>
<dbReference type="Pfam" id="PF01583">
    <property type="entry name" value="APS_kinase"/>
    <property type="match status" value="1"/>
</dbReference>
<dbReference type="PANTHER" id="PTHR42700:SF1">
    <property type="entry name" value="SULFATE ADENYLYLTRANSFERASE"/>
    <property type="match status" value="1"/>
</dbReference>
<evidence type="ECO:0000256" key="1">
    <source>
        <dbReference type="ARBA" id="ARBA00001823"/>
    </source>
</evidence>
<evidence type="ECO:0000256" key="3">
    <source>
        <dbReference type="ARBA" id="ARBA00022679"/>
    </source>
</evidence>
<evidence type="ECO:0000256" key="4">
    <source>
        <dbReference type="ARBA" id="ARBA00022741"/>
    </source>
</evidence>
<proteinExistence type="inferred from homology"/>
<feature type="binding site" evidence="6">
    <location>
        <begin position="10"/>
        <end position="17"/>
    </location>
    <ligand>
        <name>ATP</name>
        <dbReference type="ChEBI" id="CHEBI:30616"/>
    </ligand>
</feature>
<dbReference type="NCBIfam" id="NF003013">
    <property type="entry name" value="PRK03846.1"/>
    <property type="match status" value="1"/>
</dbReference>
<dbReference type="InterPro" id="IPR059117">
    <property type="entry name" value="APS_kinase_dom"/>
</dbReference>
<comment type="caution">
    <text evidence="9">The sequence shown here is derived from an EMBL/GenBank/DDBJ whole genome shotgun (WGS) entry which is preliminary data.</text>
</comment>
<accession>A0A177E7V0</accession>
<dbReference type="PANTHER" id="PTHR42700">
    <property type="entry name" value="SULFATE ADENYLYLTRANSFERASE"/>
    <property type="match status" value="1"/>
</dbReference>
<comment type="caution">
    <text evidence="6">Lacks conserved residue(s) required for the propagation of feature annotation.</text>
</comment>
<keyword evidence="10" id="KW-1185">Reference proteome</keyword>
<feature type="domain" description="APS kinase" evidence="8">
    <location>
        <begin position="3"/>
        <end position="149"/>
    </location>
</feature>
<dbReference type="EMBL" id="LSFI01000015">
    <property type="protein sequence ID" value="OAG28024.1"/>
    <property type="molecule type" value="Genomic_DNA"/>
</dbReference>
<dbReference type="InterPro" id="IPR027417">
    <property type="entry name" value="P-loop_NTPase"/>
</dbReference>
<comment type="catalytic activity">
    <reaction evidence="1 6 7">
        <text>adenosine 5'-phosphosulfate + ATP = 3'-phosphoadenylyl sulfate + ADP + H(+)</text>
        <dbReference type="Rhea" id="RHEA:24152"/>
        <dbReference type="ChEBI" id="CHEBI:15378"/>
        <dbReference type="ChEBI" id="CHEBI:30616"/>
        <dbReference type="ChEBI" id="CHEBI:58243"/>
        <dbReference type="ChEBI" id="CHEBI:58339"/>
        <dbReference type="ChEBI" id="CHEBI:456216"/>
        <dbReference type="EC" id="2.7.1.25"/>
    </reaction>
</comment>
<evidence type="ECO:0000256" key="7">
    <source>
        <dbReference type="RuleBase" id="RU004347"/>
    </source>
</evidence>
<dbReference type="NCBIfam" id="TIGR00455">
    <property type="entry name" value="apsK"/>
    <property type="match status" value="1"/>
</dbReference>
<dbReference type="RefSeq" id="WP_068541521.1">
    <property type="nucleotide sequence ID" value="NZ_LSFI01000015.1"/>
</dbReference>
<keyword evidence="6 7" id="KW-0418">Kinase</keyword>
<dbReference type="CDD" id="cd02027">
    <property type="entry name" value="APSK"/>
    <property type="match status" value="1"/>
</dbReference>
<dbReference type="GO" id="GO:0004020">
    <property type="term" value="F:adenylylsulfate kinase activity"/>
    <property type="evidence" value="ECO:0007669"/>
    <property type="project" value="UniProtKB-UniRule"/>
</dbReference>
<dbReference type="Gene3D" id="3.40.50.300">
    <property type="entry name" value="P-loop containing nucleotide triphosphate hydrolases"/>
    <property type="match status" value="1"/>
</dbReference>
<evidence type="ECO:0000259" key="8">
    <source>
        <dbReference type="Pfam" id="PF01583"/>
    </source>
</evidence>
<protein>
    <recommendedName>
        <fullName evidence="2 6">Adenylyl-sulfate kinase</fullName>
        <ecNumber evidence="2 6">2.7.1.25</ecNumber>
    </recommendedName>
    <alternativeName>
        <fullName evidence="6">APS kinase</fullName>
    </alternativeName>
    <alternativeName>
        <fullName evidence="6">ATP adenosine-5'-phosphosulfate 3'-phosphotransferase</fullName>
    </alternativeName>
    <alternativeName>
        <fullName evidence="6">Adenosine-5'-phosphosulfate kinase</fullName>
    </alternativeName>
</protein>
<evidence type="ECO:0000256" key="2">
    <source>
        <dbReference type="ARBA" id="ARBA00012121"/>
    </source>
</evidence>
<dbReference type="GO" id="GO:0004781">
    <property type="term" value="F:sulfate adenylyltransferase (ATP) activity"/>
    <property type="evidence" value="ECO:0007669"/>
    <property type="project" value="TreeGrafter"/>
</dbReference>
<dbReference type="STRING" id="1795632.TH606_04090"/>
<keyword evidence="6" id="KW-0597">Phosphoprotein</keyword>
<organism evidence="9 10">
    <name type="scientific">Thermodesulfatator autotrophicus</name>
    <dbReference type="NCBI Taxonomy" id="1795632"/>
    <lineage>
        <taxon>Bacteria</taxon>
        <taxon>Pseudomonadati</taxon>
        <taxon>Thermodesulfobacteriota</taxon>
        <taxon>Thermodesulfobacteria</taxon>
        <taxon>Thermodesulfobacteriales</taxon>
        <taxon>Thermodesulfatatoraceae</taxon>
        <taxon>Thermodesulfatator</taxon>
    </lineage>
</organism>
<dbReference type="GO" id="GO:0010134">
    <property type="term" value="P:sulfate assimilation via adenylyl sulfate reduction"/>
    <property type="evidence" value="ECO:0007669"/>
    <property type="project" value="TreeGrafter"/>
</dbReference>
<dbReference type="InterPro" id="IPR050512">
    <property type="entry name" value="Sulf_AdTrans/APS_kinase"/>
</dbReference>
<dbReference type="SUPFAM" id="SSF52540">
    <property type="entry name" value="P-loop containing nucleoside triphosphate hydrolases"/>
    <property type="match status" value="1"/>
</dbReference>
<keyword evidence="5 6" id="KW-0067">ATP-binding</keyword>
<name>A0A177E7V0_9BACT</name>
<dbReference type="Proteomes" id="UP000076964">
    <property type="component" value="Unassembled WGS sequence"/>
</dbReference>
<dbReference type="HAMAP" id="MF_00065">
    <property type="entry name" value="Adenylyl_sulf_kinase"/>
    <property type="match status" value="1"/>
</dbReference>
<evidence type="ECO:0000313" key="9">
    <source>
        <dbReference type="EMBL" id="OAG28024.1"/>
    </source>
</evidence>
<dbReference type="OrthoDB" id="9804504at2"/>
<dbReference type="GO" id="GO:0019379">
    <property type="term" value="P:sulfate assimilation, phosphoadenylyl sulfate reduction by phosphoadenylyl-sulfate reductase (thioredoxin)"/>
    <property type="evidence" value="ECO:0007669"/>
    <property type="project" value="TreeGrafter"/>
</dbReference>
<reference evidence="9 10" key="1">
    <citation type="submission" date="2016-02" db="EMBL/GenBank/DDBJ databases">
        <title>Draft genome sequence of Thermodesulfatator sp. S606.</title>
        <authorList>
            <person name="Lai Q."/>
            <person name="Cao J."/>
            <person name="Dupont S."/>
            <person name="Shao Z."/>
            <person name="Jebbar M."/>
            <person name="Alain K."/>
        </authorList>
    </citation>
    <scope>NUCLEOTIDE SEQUENCE [LARGE SCALE GENOMIC DNA]</scope>
    <source>
        <strain evidence="9 10">S606</strain>
    </source>
</reference>
<sequence>MEAFTIWFTGLSGSGKSTLSRRTYLEIKRRGLKAELLDGDIIRTNFSQELGFTKRERDINVKRIGFLSWLLNKHGIISVVAAIAPYEETRQLNRKLIPNYIEVFCNCPLEVVEKRDVKGLYAKARRGEIPNFTGISDPYEPPKNPEIEVFTDKETVEESMQKIISYLEEKGFIPATENNIDPTAIEEEERLLREHLRRLGFAKKSW</sequence>
<dbReference type="UniPathway" id="UPA00140">
    <property type="reaction ID" value="UER00205"/>
</dbReference>
<comment type="pathway">
    <text evidence="6 7">Sulfur metabolism; hydrogen sulfide biosynthesis; sulfite from sulfate: step 2/3.</text>
</comment>
<dbReference type="GO" id="GO:0005737">
    <property type="term" value="C:cytoplasm"/>
    <property type="evidence" value="ECO:0007669"/>
    <property type="project" value="TreeGrafter"/>
</dbReference>
<comment type="similarity">
    <text evidence="6 7">Belongs to the APS kinase family.</text>
</comment>
<evidence type="ECO:0000313" key="10">
    <source>
        <dbReference type="Proteomes" id="UP000076964"/>
    </source>
</evidence>
<dbReference type="AlphaFoldDB" id="A0A177E7V0"/>
<gene>
    <name evidence="6" type="primary">cysC</name>
    <name evidence="9" type="ORF">TH606_04090</name>
</gene>
<keyword evidence="4 6" id="KW-0547">Nucleotide-binding</keyword>
<comment type="function">
    <text evidence="6 7">Catalyzes the synthesis of activated sulfate.</text>
</comment>